<feature type="region of interest" description="Disordered" evidence="1">
    <location>
        <begin position="30"/>
        <end position="67"/>
    </location>
</feature>
<dbReference type="AlphaFoldDB" id="A0A8G0LLA1"/>
<keyword evidence="3" id="KW-1185">Reference proteome</keyword>
<protein>
    <submittedName>
        <fullName evidence="2">Uncharacterized protein</fullName>
    </submittedName>
</protein>
<feature type="compositionally biased region" description="Basic and acidic residues" evidence="1">
    <location>
        <begin position="30"/>
        <end position="46"/>
    </location>
</feature>
<organism evidence="2 3">
    <name type="scientific">Trichoderma simmonsii</name>
    <dbReference type="NCBI Taxonomy" id="1491479"/>
    <lineage>
        <taxon>Eukaryota</taxon>
        <taxon>Fungi</taxon>
        <taxon>Dikarya</taxon>
        <taxon>Ascomycota</taxon>
        <taxon>Pezizomycotina</taxon>
        <taxon>Sordariomycetes</taxon>
        <taxon>Hypocreomycetidae</taxon>
        <taxon>Hypocreales</taxon>
        <taxon>Hypocreaceae</taxon>
        <taxon>Trichoderma</taxon>
    </lineage>
</organism>
<feature type="compositionally biased region" description="Polar residues" evidence="1">
    <location>
        <begin position="48"/>
        <end position="58"/>
    </location>
</feature>
<sequence length="102" mass="11379">MSVLVAEFCMCRDSVARDWAAKSCKIIIKGQEREGQQGQERERKEQINGQTDKGSSSEGCPVKTPSWPFCTQKRVLPRHVVRKLVEKGHARTSAAQPIQSAP</sequence>
<dbReference type="EMBL" id="CP075869">
    <property type="protein sequence ID" value="QYT04379.1"/>
    <property type="molecule type" value="Genomic_DNA"/>
</dbReference>
<dbReference type="Proteomes" id="UP000826661">
    <property type="component" value="Chromosome VI"/>
</dbReference>
<gene>
    <name evidence="2" type="ORF">H0G86_011287</name>
</gene>
<evidence type="ECO:0000256" key="1">
    <source>
        <dbReference type="SAM" id="MobiDB-lite"/>
    </source>
</evidence>
<proteinExistence type="predicted"/>
<evidence type="ECO:0000313" key="3">
    <source>
        <dbReference type="Proteomes" id="UP000826661"/>
    </source>
</evidence>
<accession>A0A8G0LLA1</accession>
<reference evidence="2 3" key="1">
    <citation type="journal article" date="2021" name="BMC Genomics">
        <title>Telomere-to-telomere genome assembly of asparaginase-producing Trichoderma simmonsii.</title>
        <authorList>
            <person name="Chung D."/>
            <person name="Kwon Y.M."/>
            <person name="Yang Y."/>
        </authorList>
    </citation>
    <scope>NUCLEOTIDE SEQUENCE [LARGE SCALE GENOMIC DNA]</scope>
    <source>
        <strain evidence="2 3">GH-Sj1</strain>
    </source>
</reference>
<name>A0A8G0LLA1_9HYPO</name>
<evidence type="ECO:0000313" key="2">
    <source>
        <dbReference type="EMBL" id="QYT04379.1"/>
    </source>
</evidence>